<protein>
    <submittedName>
        <fullName evidence="1">Uncharacterized protein</fullName>
    </submittedName>
</protein>
<evidence type="ECO:0000313" key="2">
    <source>
        <dbReference type="Proteomes" id="UP000244943"/>
    </source>
</evidence>
<dbReference type="Proteomes" id="UP000244943">
    <property type="component" value="Chromosome I"/>
</dbReference>
<proteinExistence type="predicted"/>
<gene>
    <name evidence="1" type="ORF">UT76HP_02135</name>
</gene>
<dbReference type="EMBL" id="LS398552">
    <property type="protein sequence ID" value="SPR12330.1"/>
    <property type="molecule type" value="Genomic_DNA"/>
</dbReference>
<evidence type="ECO:0000313" key="1">
    <source>
        <dbReference type="EMBL" id="SPR12330.1"/>
    </source>
</evidence>
<sequence length="45" mass="5211">MPVEYGLEADNLLKLEISDSGQQELILKMKKLMIFLCTLKMQLKL</sequence>
<organism evidence="1 2">
    <name type="scientific">Orientia tsutsugamushi</name>
    <name type="common">Rickettsia tsutsugamushi</name>
    <dbReference type="NCBI Taxonomy" id="784"/>
    <lineage>
        <taxon>Bacteria</taxon>
        <taxon>Pseudomonadati</taxon>
        <taxon>Pseudomonadota</taxon>
        <taxon>Alphaproteobacteria</taxon>
        <taxon>Rickettsiales</taxon>
        <taxon>Rickettsiaceae</taxon>
        <taxon>Rickettsieae</taxon>
        <taxon>Orientia</taxon>
    </lineage>
</organism>
<reference evidence="2" key="1">
    <citation type="submission" date="2018-03" db="EMBL/GenBank/DDBJ databases">
        <authorList>
            <person name="Batty M. E."/>
            <person name="Batty M E."/>
        </authorList>
    </citation>
    <scope>NUCLEOTIDE SEQUENCE [LARGE SCALE GENOMIC DNA]</scope>
</reference>
<accession>A0A2U3RGP7</accession>
<dbReference type="AlphaFoldDB" id="A0A2U3RGP7"/>
<name>A0A2U3RGP7_ORITS</name>